<protein>
    <submittedName>
        <fullName evidence="1">Uncharacterized protein</fullName>
    </submittedName>
</protein>
<sequence>MEAGLFFMAGGCGKDHIDVCPQFGTGFERDSVQSPFDKAEETYYYGM</sequence>
<keyword evidence="2" id="KW-1185">Reference proteome</keyword>
<gene>
    <name evidence="1" type="ORF">DGMP_01780</name>
</gene>
<proteinExistence type="predicted"/>
<name>A0A8D5FFD7_9BACT</name>
<accession>A0A8D5FFD7</accession>
<dbReference type="AlphaFoldDB" id="A0A8D5FFD7"/>
<reference evidence="1" key="1">
    <citation type="submission" date="2020-09" db="EMBL/GenBank/DDBJ databases">
        <title>Desulfogranum mesoprofundum gen. nov., sp. nov., a novel mesophilic, sulfate-reducing chemolithoautotroph isolated from a deep-sea hydrothermal vent chimney in the Suiyo Seamount.</title>
        <authorList>
            <person name="Hashimoto Y."/>
            <person name="Nakagawa S."/>
        </authorList>
    </citation>
    <scope>NUCLEOTIDE SEQUENCE</scope>
    <source>
        <strain evidence="1">KT2</strain>
    </source>
</reference>
<evidence type="ECO:0000313" key="2">
    <source>
        <dbReference type="Proteomes" id="UP000826725"/>
    </source>
</evidence>
<dbReference type="KEGG" id="dbk:DGMP_01780"/>
<evidence type="ECO:0000313" key="1">
    <source>
        <dbReference type="EMBL" id="BCL59485.1"/>
    </source>
</evidence>
<dbReference type="EMBL" id="AP024086">
    <property type="protein sequence ID" value="BCL59485.1"/>
    <property type="molecule type" value="Genomic_DNA"/>
</dbReference>
<dbReference type="Proteomes" id="UP000826725">
    <property type="component" value="Chromosome"/>
</dbReference>
<organism evidence="1 2">
    <name type="scientific">Desulfomarina profundi</name>
    <dbReference type="NCBI Taxonomy" id="2772557"/>
    <lineage>
        <taxon>Bacteria</taxon>
        <taxon>Pseudomonadati</taxon>
        <taxon>Thermodesulfobacteriota</taxon>
        <taxon>Desulfobulbia</taxon>
        <taxon>Desulfobulbales</taxon>
        <taxon>Desulfobulbaceae</taxon>
        <taxon>Desulfomarina</taxon>
    </lineage>
</organism>